<reference evidence="1" key="2">
    <citation type="submission" date="2025-08" db="UniProtKB">
        <authorList>
            <consortium name="Ensembl"/>
        </authorList>
    </citation>
    <scope>IDENTIFICATION</scope>
</reference>
<organism evidence="1 2">
    <name type="scientific">Otolemur garnettii</name>
    <name type="common">Small-eared galago</name>
    <name type="synonym">Garnett's greater bushbaby</name>
    <dbReference type="NCBI Taxonomy" id="30611"/>
    <lineage>
        <taxon>Eukaryota</taxon>
        <taxon>Metazoa</taxon>
        <taxon>Chordata</taxon>
        <taxon>Craniata</taxon>
        <taxon>Vertebrata</taxon>
        <taxon>Euteleostomi</taxon>
        <taxon>Mammalia</taxon>
        <taxon>Eutheria</taxon>
        <taxon>Euarchontoglires</taxon>
        <taxon>Primates</taxon>
        <taxon>Strepsirrhini</taxon>
        <taxon>Lorisiformes</taxon>
        <taxon>Galagidae</taxon>
        <taxon>Otolemur</taxon>
    </lineage>
</organism>
<protein>
    <submittedName>
        <fullName evidence="1">Uncharacterized protein</fullName>
    </submittedName>
</protein>
<sequence>MHSKWITIEELSSGLHLDESVIMTWCKNKRGSQQHQLIQSNLSPGASNQTISVKEEEIHTQSAANTHPLSLGILDAFYHDPHKPSGIKEPGWTGASVCPSSQDSQPFDFQQTCLGDSDLPWASIPYEIDGFVQLYDLPGEEDPGMQGQYLFHCALVEGVWPALTSSI</sequence>
<dbReference type="GeneTree" id="ENSGT00940000170341"/>
<dbReference type="EMBL" id="AAQR03015171">
    <property type="status" value="NOT_ANNOTATED_CDS"/>
    <property type="molecule type" value="Genomic_DNA"/>
</dbReference>
<dbReference type="AlphaFoldDB" id="H0XY18"/>
<dbReference type="eggNOG" id="KOG2251">
    <property type="taxonomic scope" value="Eukaryota"/>
</dbReference>
<reference evidence="2" key="1">
    <citation type="submission" date="2011-03" db="EMBL/GenBank/DDBJ databases">
        <title>Version 3 of the genome sequence of Otolemur garnettii (Bushbaby).</title>
        <authorList>
            <consortium name="The Broad Institute Genome Sequencing Platform"/>
            <person name="Di Palma F."/>
            <person name="Johnson J."/>
            <person name="Lander E.S."/>
            <person name="Lindblad-Toh K."/>
            <person name="Jaffe D.B."/>
            <person name="Gnerre S."/>
            <person name="MacCallum I."/>
            <person name="Przybylski D."/>
            <person name="Ribeiro F.J."/>
            <person name="Burton J.N."/>
            <person name="Walker B.J."/>
            <person name="Sharpe T."/>
            <person name="Hall G."/>
        </authorList>
    </citation>
    <scope>NUCLEOTIDE SEQUENCE [LARGE SCALE GENOMIC DNA]</scope>
</reference>
<proteinExistence type="predicted"/>
<dbReference type="OMA" id="PYDMDQL"/>
<name>H0XY18_OTOGA</name>
<dbReference type="Proteomes" id="UP000005225">
    <property type="component" value="Unassembled WGS sequence"/>
</dbReference>
<reference evidence="1" key="3">
    <citation type="submission" date="2025-09" db="UniProtKB">
        <authorList>
            <consortium name="Ensembl"/>
        </authorList>
    </citation>
    <scope>IDENTIFICATION</scope>
</reference>
<dbReference type="HOGENOM" id="CLU_124748_0_0_1"/>
<evidence type="ECO:0000313" key="2">
    <source>
        <dbReference type="Proteomes" id="UP000005225"/>
    </source>
</evidence>
<keyword evidence="2" id="KW-1185">Reference proteome</keyword>
<dbReference type="InParanoid" id="H0XY18"/>
<accession>H0XY18</accession>
<dbReference type="Ensembl" id="ENSOGAT00000028633.1">
    <property type="protein sequence ID" value="ENSOGAP00000021011.1"/>
    <property type="gene ID" value="ENSOGAG00000024643.1"/>
</dbReference>
<evidence type="ECO:0000313" key="1">
    <source>
        <dbReference type="Ensembl" id="ENSOGAP00000021011.1"/>
    </source>
</evidence>